<dbReference type="Proteomes" id="UP000708208">
    <property type="component" value="Unassembled WGS sequence"/>
</dbReference>
<comment type="caution">
    <text evidence="1">The sequence shown here is derived from an EMBL/GenBank/DDBJ whole genome shotgun (WGS) entry which is preliminary data.</text>
</comment>
<proteinExistence type="predicted"/>
<name>A0A8J2JG01_9HEXA</name>
<dbReference type="AlphaFoldDB" id="A0A8J2JG01"/>
<reference evidence="1" key="1">
    <citation type="submission" date="2021-06" db="EMBL/GenBank/DDBJ databases">
        <authorList>
            <person name="Hodson N. C."/>
            <person name="Mongue J. A."/>
            <person name="Jaron S. K."/>
        </authorList>
    </citation>
    <scope>NUCLEOTIDE SEQUENCE</scope>
</reference>
<gene>
    <name evidence="1" type="ORF">AFUS01_LOCUS5605</name>
</gene>
<evidence type="ECO:0000313" key="2">
    <source>
        <dbReference type="Proteomes" id="UP000708208"/>
    </source>
</evidence>
<evidence type="ECO:0000313" key="1">
    <source>
        <dbReference type="EMBL" id="CAG7716075.1"/>
    </source>
</evidence>
<protein>
    <submittedName>
        <fullName evidence="1">Uncharacterized protein</fullName>
    </submittedName>
</protein>
<organism evidence="1 2">
    <name type="scientific">Allacma fusca</name>
    <dbReference type="NCBI Taxonomy" id="39272"/>
    <lineage>
        <taxon>Eukaryota</taxon>
        <taxon>Metazoa</taxon>
        <taxon>Ecdysozoa</taxon>
        <taxon>Arthropoda</taxon>
        <taxon>Hexapoda</taxon>
        <taxon>Collembola</taxon>
        <taxon>Symphypleona</taxon>
        <taxon>Sminthuridae</taxon>
        <taxon>Allacma</taxon>
    </lineage>
</organism>
<keyword evidence="2" id="KW-1185">Reference proteome</keyword>
<sequence length="88" mass="10051">MVAKKSEEETMDAAVVSKQKRPLSLNIVGISNLADHTGTLENQDESAEKHERIANLENAKIYTKVYWLNTFIALTFNLTYRQLNVVRK</sequence>
<accession>A0A8J2JG01</accession>
<dbReference type="EMBL" id="CAJVCH010035733">
    <property type="protein sequence ID" value="CAG7716075.1"/>
    <property type="molecule type" value="Genomic_DNA"/>
</dbReference>